<gene>
    <name evidence="1" type="ORF">HA49_11045</name>
</gene>
<evidence type="ECO:0000313" key="1">
    <source>
        <dbReference type="EMBL" id="KGD73768.1"/>
    </source>
</evidence>
<dbReference type="SUPFAM" id="SSF63829">
    <property type="entry name" value="Calcium-dependent phosphotriesterase"/>
    <property type="match status" value="1"/>
</dbReference>
<dbReference type="EMBL" id="JPKR02000002">
    <property type="protein sequence ID" value="KGD73768.1"/>
    <property type="molecule type" value="Genomic_DNA"/>
</dbReference>
<proteinExistence type="predicted"/>
<reference evidence="1" key="1">
    <citation type="submission" date="2014-12" db="EMBL/GenBank/DDBJ databases">
        <title>The draft genome of the Tatumella morbirosei type strain, LMG23360T isolated from pineapple rot.</title>
        <authorList>
            <person name="Smits T.H."/>
            <person name="Palmer M."/>
            <person name="Venter S.N."/>
            <person name="Duffy B."/>
            <person name="Steenkamp E.T."/>
            <person name="Chan W.Y."/>
            <person name="Coutinho T.A."/>
            <person name="Coetzee M.P."/>
            <person name="De Maayer P."/>
        </authorList>
    </citation>
    <scope>NUCLEOTIDE SEQUENCE [LARGE SCALE GENOMIC DNA]</scope>
    <source>
        <strain evidence="1">LMG 23360</strain>
    </source>
</reference>
<comment type="caution">
    <text evidence="1">The sequence shown here is derived from an EMBL/GenBank/DDBJ whole genome shotgun (WGS) entry which is preliminary data.</text>
</comment>
<dbReference type="InterPro" id="IPR011042">
    <property type="entry name" value="6-blade_b-propeller_TolB-like"/>
</dbReference>
<dbReference type="Proteomes" id="UP000029577">
    <property type="component" value="Unassembled WGS sequence"/>
</dbReference>
<dbReference type="SUPFAM" id="SSF63825">
    <property type="entry name" value="YWTD domain"/>
    <property type="match status" value="1"/>
</dbReference>
<accession>A0A095UH48</accession>
<dbReference type="InterPro" id="IPR000033">
    <property type="entry name" value="LDLR_classB_rpt"/>
</dbReference>
<name>A0A095UH48_9GAMM</name>
<dbReference type="PANTHER" id="PTHR46513">
    <property type="entry name" value="VITELLOGENIN RECEPTOR-LIKE PROTEIN-RELATED-RELATED"/>
    <property type="match status" value="1"/>
</dbReference>
<keyword evidence="2" id="KW-1185">Reference proteome</keyword>
<organism evidence="1 2">
    <name type="scientific">Tatumella morbirosei</name>
    <dbReference type="NCBI Taxonomy" id="642227"/>
    <lineage>
        <taxon>Bacteria</taxon>
        <taxon>Pseudomonadati</taxon>
        <taxon>Pseudomonadota</taxon>
        <taxon>Gammaproteobacteria</taxon>
        <taxon>Enterobacterales</taxon>
        <taxon>Erwiniaceae</taxon>
        <taxon>Tatumella</taxon>
    </lineage>
</organism>
<dbReference type="eggNOG" id="COG3391">
    <property type="taxonomic scope" value="Bacteria"/>
</dbReference>
<evidence type="ECO:0000313" key="2">
    <source>
        <dbReference type="Proteomes" id="UP000029577"/>
    </source>
</evidence>
<dbReference type="InterPro" id="IPR050778">
    <property type="entry name" value="Cueball_EGF_LRP_Nidogen"/>
</dbReference>
<dbReference type="AlphaFoldDB" id="A0A095UH48"/>
<evidence type="ECO:0008006" key="3">
    <source>
        <dbReference type="Google" id="ProtNLM"/>
    </source>
</evidence>
<sequence>MESLMSKKLYVLQVQPEGKILELDPDNGELRTLVDGLKTHPDGIALDRAANKLYVSFMGAEISPDSLEFFQADGRLESMTIEGTDRRLLVGNGLFVTGKQLVHDAQNHWLYWCDREGMRVFRAREDGSDITVLVQAGLFPAQCRDYTRHCVGLAVDHQRGHIYWTQKGPSKGGKGRILRAGLTLPQGAEADNRPDIEVVMADLPEPIDLEFDAEAGVMYWTDRGDATKGGNSLNSARLVDGRFTDHQILARGLEEGIALVSDPESGRMWLTDLGGNVWEYSLTRGGPLRPIFKLGPLTGITYG</sequence>
<protein>
    <recommendedName>
        <fullName evidence="3">3-hydroxyacyl-CoA dehydrogenase</fullName>
    </recommendedName>
</protein>
<dbReference type="STRING" id="642227.HA49_11045"/>
<dbReference type="Gene3D" id="2.120.10.30">
    <property type="entry name" value="TolB, C-terminal domain"/>
    <property type="match status" value="2"/>
</dbReference>
<dbReference type="SMART" id="SM00135">
    <property type="entry name" value="LY"/>
    <property type="match status" value="3"/>
</dbReference>